<evidence type="ECO:0008006" key="4">
    <source>
        <dbReference type="Google" id="ProtNLM"/>
    </source>
</evidence>
<dbReference type="RefSeq" id="WP_097524364.1">
    <property type="nucleotide sequence ID" value="NZ_CP024310.1"/>
</dbReference>
<feature type="transmembrane region" description="Helical" evidence="1">
    <location>
        <begin position="91"/>
        <end position="111"/>
    </location>
</feature>
<keyword evidence="1" id="KW-1133">Transmembrane helix</keyword>
<name>A0A2L0HGF2_RHIFR</name>
<dbReference type="Proteomes" id="UP000239340">
    <property type="component" value="Plasmid pSfreNXT3c"/>
</dbReference>
<geneLocation type="plasmid" evidence="3">
    <name>psfrenxt3c</name>
</geneLocation>
<organism evidence="2 3">
    <name type="scientific">Rhizobium fredii</name>
    <name type="common">Sinorhizobium fredii</name>
    <dbReference type="NCBI Taxonomy" id="380"/>
    <lineage>
        <taxon>Bacteria</taxon>
        <taxon>Pseudomonadati</taxon>
        <taxon>Pseudomonadota</taxon>
        <taxon>Alphaproteobacteria</taxon>
        <taxon>Hyphomicrobiales</taxon>
        <taxon>Rhizobiaceae</taxon>
        <taxon>Sinorhizobium/Ensifer group</taxon>
        <taxon>Sinorhizobium</taxon>
    </lineage>
</organism>
<gene>
    <name evidence="2" type="ORF">NXT3_PC01372</name>
</gene>
<dbReference type="Pfam" id="PF06532">
    <property type="entry name" value="NrsF"/>
    <property type="match status" value="1"/>
</dbReference>
<evidence type="ECO:0000313" key="2">
    <source>
        <dbReference type="EMBL" id="AUX80524.1"/>
    </source>
</evidence>
<keyword evidence="2" id="KW-0614">Plasmid</keyword>
<keyword evidence="1" id="KW-0812">Transmembrane</keyword>
<dbReference type="AlphaFoldDB" id="A0A2L0HGF2"/>
<evidence type="ECO:0000313" key="3">
    <source>
        <dbReference type="Proteomes" id="UP000239340"/>
    </source>
</evidence>
<feature type="transmembrane region" description="Helical" evidence="1">
    <location>
        <begin position="59"/>
        <end position="79"/>
    </location>
</feature>
<dbReference type="EMBL" id="CP024310">
    <property type="protein sequence ID" value="AUX80524.1"/>
    <property type="molecule type" value="Genomic_DNA"/>
</dbReference>
<feature type="transmembrane region" description="Helical" evidence="1">
    <location>
        <begin position="183"/>
        <end position="206"/>
    </location>
</feature>
<evidence type="ECO:0000256" key="1">
    <source>
        <dbReference type="SAM" id="Phobius"/>
    </source>
</evidence>
<feature type="transmembrane region" description="Helical" evidence="1">
    <location>
        <begin position="24"/>
        <end position="47"/>
    </location>
</feature>
<protein>
    <recommendedName>
        <fullName evidence="4">DUF1109 domain-containing protein</fullName>
    </recommendedName>
</protein>
<feature type="transmembrane region" description="Helical" evidence="1">
    <location>
        <begin position="123"/>
        <end position="146"/>
    </location>
</feature>
<proteinExistence type="predicted"/>
<accession>A0A2L0HGF2</accession>
<keyword evidence="1" id="KW-0472">Membrane</keyword>
<feature type="transmembrane region" description="Helical" evidence="1">
    <location>
        <begin position="158"/>
        <end position="177"/>
    </location>
</feature>
<sequence length="212" mass="21707">METDDLIRALAADTRRGRISMAGAWSAAGAAAVALAAIVFFGVLGARSDIAAAAETFRFLFKFVVTVALAASAFGLLKMLSRPDAEPHRTLLGLAVAPMLLAAGIVAELAVSPLGTWSARLVGTNSLVCLTFIPLIGIGPLALLLLALRHGAPSHPMLAGAMAGLAAGGIAATFYAAHCTDDSPLFVATWYTIAIAMLTLAGALAAPRIARW</sequence>
<reference evidence="2 3" key="1">
    <citation type="submission" date="2017-10" db="EMBL/GenBank/DDBJ databases">
        <title>Analysis of the genome sequences of Rhizobium populations associated to common bean (phaseolus vulgaris).</title>
        <authorList>
            <person name="Bustos P."/>
            <person name="Santamaria R.I."/>
            <person name="Miranda-Sanchez F."/>
            <person name="Perez-Carrascal O."/>
            <person name="Juarez S."/>
            <person name="Lozano L."/>
            <person name="Martinez-Flores I."/>
            <person name="Vinuesa P."/>
            <person name="Martinez-Romero E."/>
            <person name="Cevallos M.A."/>
            <person name="Romero D."/>
            <person name="Davila G."/>
            <person name="Gonzalez V."/>
        </authorList>
    </citation>
    <scope>NUCLEOTIDE SEQUENCE [LARGE SCALE GENOMIC DNA]</scope>
    <source>
        <strain evidence="2 3">NXT3</strain>
        <plasmid evidence="3">Plasmid psfrenxt3c</plasmid>
    </source>
</reference>
<dbReference type="InterPro" id="IPR009495">
    <property type="entry name" value="NrsF"/>
</dbReference>